<feature type="domain" description="Histidine kinase" evidence="12">
    <location>
        <begin position="245"/>
        <end position="450"/>
    </location>
</feature>
<dbReference type="InterPro" id="IPR036097">
    <property type="entry name" value="HisK_dim/P_sf"/>
</dbReference>
<gene>
    <name evidence="14" type="ORF">Arub01_20160</name>
</gene>
<dbReference type="Gene3D" id="1.10.287.130">
    <property type="match status" value="1"/>
</dbReference>
<feature type="domain" description="HAMP" evidence="13">
    <location>
        <begin position="184"/>
        <end position="237"/>
    </location>
</feature>
<evidence type="ECO:0000259" key="13">
    <source>
        <dbReference type="PROSITE" id="PS50885"/>
    </source>
</evidence>
<dbReference type="PROSITE" id="PS50109">
    <property type="entry name" value="HIS_KIN"/>
    <property type="match status" value="1"/>
</dbReference>
<dbReference type="InterPro" id="IPR003660">
    <property type="entry name" value="HAMP_dom"/>
</dbReference>
<keyword evidence="5" id="KW-0808">Transferase</keyword>
<dbReference type="EC" id="2.7.13.3" evidence="3"/>
<keyword evidence="10 11" id="KW-0472">Membrane</keyword>
<dbReference type="Gene3D" id="3.30.565.10">
    <property type="entry name" value="Histidine kinase-like ATPase, C-terminal domain"/>
    <property type="match status" value="1"/>
</dbReference>
<keyword evidence="9" id="KW-0902">Two-component regulatory system</keyword>
<dbReference type="SUPFAM" id="SSF47384">
    <property type="entry name" value="Homodimeric domain of signal transducing histidine kinase"/>
    <property type="match status" value="1"/>
</dbReference>
<dbReference type="SMART" id="SM00388">
    <property type="entry name" value="HisKA"/>
    <property type="match status" value="1"/>
</dbReference>
<dbReference type="InterPro" id="IPR036890">
    <property type="entry name" value="HATPase_C_sf"/>
</dbReference>
<protein>
    <recommendedName>
        <fullName evidence="3">histidine kinase</fullName>
        <ecNumber evidence="3">2.7.13.3</ecNumber>
    </recommendedName>
</protein>
<keyword evidence="6 11" id="KW-0812">Transmembrane</keyword>
<dbReference type="PANTHER" id="PTHR45436">
    <property type="entry name" value="SENSOR HISTIDINE KINASE YKOH"/>
    <property type="match status" value="1"/>
</dbReference>
<evidence type="ECO:0000259" key="12">
    <source>
        <dbReference type="PROSITE" id="PS50109"/>
    </source>
</evidence>
<dbReference type="GO" id="GO:0005886">
    <property type="term" value="C:plasma membrane"/>
    <property type="evidence" value="ECO:0007669"/>
    <property type="project" value="UniProtKB-SubCell"/>
</dbReference>
<proteinExistence type="predicted"/>
<name>A0A9W6PUD2_9ACTN</name>
<dbReference type="GO" id="GO:0000155">
    <property type="term" value="F:phosphorelay sensor kinase activity"/>
    <property type="evidence" value="ECO:0007669"/>
    <property type="project" value="InterPro"/>
</dbReference>
<dbReference type="SUPFAM" id="SSF55874">
    <property type="entry name" value="ATPase domain of HSP90 chaperone/DNA topoisomerase II/histidine kinase"/>
    <property type="match status" value="1"/>
</dbReference>
<dbReference type="InterPro" id="IPR004358">
    <property type="entry name" value="Sig_transdc_His_kin-like_C"/>
</dbReference>
<comment type="catalytic activity">
    <reaction evidence="1">
        <text>ATP + protein L-histidine = ADP + protein N-phospho-L-histidine.</text>
        <dbReference type="EC" id="2.7.13.3"/>
    </reaction>
</comment>
<keyword evidence="7 14" id="KW-0418">Kinase</keyword>
<evidence type="ECO:0000256" key="3">
    <source>
        <dbReference type="ARBA" id="ARBA00012438"/>
    </source>
</evidence>
<dbReference type="Proteomes" id="UP001165124">
    <property type="component" value="Unassembled WGS sequence"/>
</dbReference>
<comment type="caution">
    <text evidence="14">The sequence shown here is derived from an EMBL/GenBank/DDBJ whole genome shotgun (WGS) entry which is preliminary data.</text>
</comment>
<dbReference type="InterPro" id="IPR005467">
    <property type="entry name" value="His_kinase_dom"/>
</dbReference>
<keyword evidence="8 11" id="KW-1133">Transmembrane helix</keyword>
<dbReference type="PROSITE" id="PS51257">
    <property type="entry name" value="PROKAR_LIPOPROTEIN"/>
    <property type="match status" value="1"/>
</dbReference>
<evidence type="ECO:0000313" key="15">
    <source>
        <dbReference type="Proteomes" id="UP001165124"/>
    </source>
</evidence>
<evidence type="ECO:0000256" key="7">
    <source>
        <dbReference type="ARBA" id="ARBA00022777"/>
    </source>
</evidence>
<comment type="subcellular location">
    <subcellularLocation>
        <location evidence="2">Cell membrane</location>
    </subcellularLocation>
</comment>
<evidence type="ECO:0000256" key="10">
    <source>
        <dbReference type="ARBA" id="ARBA00023136"/>
    </source>
</evidence>
<evidence type="ECO:0000256" key="11">
    <source>
        <dbReference type="SAM" id="Phobius"/>
    </source>
</evidence>
<keyword evidence="4" id="KW-0597">Phosphoprotein</keyword>
<keyword evidence="15" id="KW-1185">Reference proteome</keyword>
<dbReference type="EMBL" id="BSRZ01000003">
    <property type="protein sequence ID" value="GLW63772.1"/>
    <property type="molecule type" value="Genomic_DNA"/>
</dbReference>
<dbReference type="PANTHER" id="PTHR45436:SF5">
    <property type="entry name" value="SENSOR HISTIDINE KINASE TRCS"/>
    <property type="match status" value="1"/>
</dbReference>
<feature type="transmembrane region" description="Helical" evidence="11">
    <location>
        <begin position="162"/>
        <end position="183"/>
    </location>
</feature>
<evidence type="ECO:0000256" key="6">
    <source>
        <dbReference type="ARBA" id="ARBA00022692"/>
    </source>
</evidence>
<dbReference type="InterPro" id="IPR003661">
    <property type="entry name" value="HisK_dim/P_dom"/>
</dbReference>
<dbReference type="Gene3D" id="6.10.340.10">
    <property type="match status" value="1"/>
</dbReference>
<evidence type="ECO:0000313" key="14">
    <source>
        <dbReference type="EMBL" id="GLW63772.1"/>
    </source>
</evidence>
<dbReference type="PRINTS" id="PR00344">
    <property type="entry name" value="BCTRLSENSOR"/>
</dbReference>
<evidence type="ECO:0000256" key="9">
    <source>
        <dbReference type="ARBA" id="ARBA00023012"/>
    </source>
</evidence>
<sequence length="464" mass="51163">MFSRLVPRSIRWRFSLATAALALIACLGSAITLDTLIRDRVKDLAFRDTQRVATHWLGQIRHSEVGQPSMTSRVTLVQLVDSDGRVVAASPRAQGRPPLSDLRPSDKDRIQHETRCWSGRCFMITAARTSPQESAELWHGRPHIVYAAMPQPALLADRRLEVILGFGVLGATLLAGWAAWVLVGRTLRSVEAMRARFAEISLSDLGSRVPQPPGHDEIARLAESANDALFRLQQAVRQQRHFASVVSHELRTPLAGLRAQLEEALLYAQQVDPHASIRDALATTQRLQSLIDEVATLTRIRTGPQVREPTNLTELVRQEAESRPMNMPITVRIRDDLVVPGNHLQLEEVLANLLVNAQRHARSKVEIVVERSTDMAVVTVADDGAGIPSEDRETVFQPFVRLPEGRDRDPKGSGLGLAISRAIVQAHHGSLSVEDSAQGARLVIRLPLHDSETADEPSAADATW</sequence>
<evidence type="ECO:0000256" key="2">
    <source>
        <dbReference type="ARBA" id="ARBA00004236"/>
    </source>
</evidence>
<dbReference type="SMART" id="SM00304">
    <property type="entry name" value="HAMP"/>
    <property type="match status" value="1"/>
</dbReference>
<evidence type="ECO:0000256" key="4">
    <source>
        <dbReference type="ARBA" id="ARBA00022553"/>
    </source>
</evidence>
<dbReference type="AlphaFoldDB" id="A0A9W6PUD2"/>
<reference evidence="14" key="1">
    <citation type="submission" date="2023-02" db="EMBL/GenBank/DDBJ databases">
        <title>Actinomadura rubrobrunea NBRC 14622.</title>
        <authorList>
            <person name="Ichikawa N."/>
            <person name="Sato H."/>
            <person name="Tonouchi N."/>
        </authorList>
    </citation>
    <scope>NUCLEOTIDE SEQUENCE</scope>
    <source>
        <strain evidence="14">NBRC 14622</strain>
    </source>
</reference>
<evidence type="ECO:0000256" key="8">
    <source>
        <dbReference type="ARBA" id="ARBA00022989"/>
    </source>
</evidence>
<dbReference type="InterPro" id="IPR003594">
    <property type="entry name" value="HATPase_dom"/>
</dbReference>
<organism evidence="14 15">
    <name type="scientific">Actinomadura rubrobrunea</name>
    <dbReference type="NCBI Taxonomy" id="115335"/>
    <lineage>
        <taxon>Bacteria</taxon>
        <taxon>Bacillati</taxon>
        <taxon>Actinomycetota</taxon>
        <taxon>Actinomycetes</taxon>
        <taxon>Streptosporangiales</taxon>
        <taxon>Thermomonosporaceae</taxon>
        <taxon>Actinomadura</taxon>
    </lineage>
</organism>
<accession>A0A9W6PUD2</accession>
<dbReference type="InterPro" id="IPR050428">
    <property type="entry name" value="TCS_sensor_his_kinase"/>
</dbReference>
<dbReference type="CDD" id="cd00082">
    <property type="entry name" value="HisKA"/>
    <property type="match status" value="1"/>
</dbReference>
<dbReference type="SMART" id="SM00387">
    <property type="entry name" value="HATPase_c"/>
    <property type="match status" value="1"/>
</dbReference>
<evidence type="ECO:0000256" key="1">
    <source>
        <dbReference type="ARBA" id="ARBA00000085"/>
    </source>
</evidence>
<evidence type="ECO:0000256" key="5">
    <source>
        <dbReference type="ARBA" id="ARBA00022679"/>
    </source>
</evidence>
<dbReference type="RefSeq" id="WP_067909158.1">
    <property type="nucleotide sequence ID" value="NZ_BSRZ01000003.1"/>
</dbReference>
<dbReference type="PROSITE" id="PS50885">
    <property type="entry name" value="HAMP"/>
    <property type="match status" value="1"/>
</dbReference>
<dbReference type="Pfam" id="PF00512">
    <property type="entry name" value="HisKA"/>
    <property type="match status" value="1"/>
</dbReference>
<dbReference type="Pfam" id="PF02518">
    <property type="entry name" value="HATPase_c"/>
    <property type="match status" value="1"/>
</dbReference>